<dbReference type="AlphaFoldDB" id="A0AAN4YIE5"/>
<reference evidence="1" key="1">
    <citation type="submission" date="2023-04" db="EMBL/GenBank/DDBJ databases">
        <title>Aspergillus oryzae NBRC 4228.</title>
        <authorList>
            <person name="Ichikawa N."/>
            <person name="Sato H."/>
            <person name="Tonouchi N."/>
        </authorList>
    </citation>
    <scope>NUCLEOTIDE SEQUENCE</scope>
    <source>
        <strain evidence="1">NBRC 4228</strain>
    </source>
</reference>
<organism evidence="1 2">
    <name type="scientific">Aspergillus oryzae</name>
    <name type="common">Yellow koji mold</name>
    <dbReference type="NCBI Taxonomy" id="5062"/>
    <lineage>
        <taxon>Eukaryota</taxon>
        <taxon>Fungi</taxon>
        <taxon>Dikarya</taxon>
        <taxon>Ascomycota</taxon>
        <taxon>Pezizomycotina</taxon>
        <taxon>Eurotiomycetes</taxon>
        <taxon>Eurotiomycetidae</taxon>
        <taxon>Eurotiales</taxon>
        <taxon>Aspergillaceae</taxon>
        <taxon>Aspergillus</taxon>
        <taxon>Aspergillus subgen. Circumdati</taxon>
    </lineage>
</organism>
<dbReference type="EMBL" id="BSYA01000076">
    <property type="protein sequence ID" value="GMG30854.1"/>
    <property type="molecule type" value="Genomic_DNA"/>
</dbReference>
<name>A0AAN4YIE5_ASPOZ</name>
<proteinExistence type="predicted"/>
<dbReference type="Proteomes" id="UP001165205">
    <property type="component" value="Unassembled WGS sequence"/>
</dbReference>
<protein>
    <submittedName>
        <fullName evidence="1">Unnamed protein product</fullName>
    </submittedName>
</protein>
<sequence length="132" mass="14106">MGFSVGDEIVYLALFSKVLLIKDGVDVPAERQQIAESLGMRRTSQNTIEIYSPMPHPITMISGSTNNAICMLDPTATPIAKSILSLHATVTAVACSAALPTIGRRINPTKVLEIPPRSVIALIESTYAISLV</sequence>
<evidence type="ECO:0000313" key="2">
    <source>
        <dbReference type="Proteomes" id="UP001165205"/>
    </source>
</evidence>
<evidence type="ECO:0000313" key="1">
    <source>
        <dbReference type="EMBL" id="GMG30854.1"/>
    </source>
</evidence>
<comment type="caution">
    <text evidence="1">The sequence shown here is derived from an EMBL/GenBank/DDBJ whole genome shotgun (WGS) entry which is preliminary data.</text>
</comment>
<gene>
    <name evidence="1" type="ORF">Aory04_000685200</name>
</gene>
<accession>A0AAN4YIE5</accession>